<dbReference type="AlphaFoldDB" id="A0A6J7ZWY6"/>
<feature type="region of interest" description="Disordered" evidence="2">
    <location>
        <begin position="514"/>
        <end position="535"/>
    </location>
</feature>
<dbReference type="InterPro" id="IPR011010">
    <property type="entry name" value="DNA_brk_join_enz"/>
</dbReference>
<feature type="compositionally biased region" description="Basic and acidic residues" evidence="2">
    <location>
        <begin position="518"/>
        <end position="535"/>
    </location>
</feature>
<dbReference type="GO" id="GO:0003677">
    <property type="term" value="F:DNA binding"/>
    <property type="evidence" value="ECO:0007669"/>
    <property type="project" value="InterPro"/>
</dbReference>
<evidence type="ECO:0000313" key="4">
    <source>
        <dbReference type="Proteomes" id="UP000507470"/>
    </source>
</evidence>
<evidence type="ECO:0000256" key="1">
    <source>
        <dbReference type="ARBA" id="ARBA00023172"/>
    </source>
</evidence>
<dbReference type="PANTHER" id="PTHR34605:SF3">
    <property type="entry name" value="P CELL-TYPE AGGLUTINATION PROTEIN MAP4-LIKE-RELATED"/>
    <property type="match status" value="1"/>
</dbReference>
<dbReference type="GO" id="GO:0015074">
    <property type="term" value="P:DNA integration"/>
    <property type="evidence" value="ECO:0007669"/>
    <property type="project" value="InterPro"/>
</dbReference>
<dbReference type="SUPFAM" id="SSF56349">
    <property type="entry name" value="DNA breaking-rejoining enzymes"/>
    <property type="match status" value="1"/>
</dbReference>
<evidence type="ECO:0000313" key="3">
    <source>
        <dbReference type="EMBL" id="CAC5358710.1"/>
    </source>
</evidence>
<sequence length="556" mass="64227">MELFTDSAGSAFGGCASYLHPYWAFFPWPSFWEGCNILKGIKCLELVHIILAFNLWYENFANRKTNLHVDNKALVHILNSKTSRSRRPKSIGPTFIHFGGNYVTRYQFNAVLKKALNVGNVSSDNFQSHSFRIGAASQSSKMGFSHDEIQDFGRWESKVYKTYIRIPTLNSSIRLAHLVFLVEDGSGDDCLRLTCRKERREYHYLNAGTVVSINLYVGRNRWMIQTGMFTSSQKLKSHNYATASTCDDYNKDVKSKRTFSNHKCTYCKHCSTVFSSVQKLNQHLGNIKVAEDATKPTIKLVSKEKKPELIKTIFCKSSVEIKRTESEFQKDENIVKNKEDTLSDTNEQYVKLHKVFKEESKVVDQVKDKRRDNVQGRNITKNNLQNVSTKAASNDELIYLGIQQTQDFTFNPIDMKWQAVQTIKFKLPVLFIHHFVSSESLIQVPTDIHPIVGDGNFLFRAVSFIMTGSEDNHEAVRKHLTAYMMTIPQELLMFYQTKREGDLIENSFPDMRKRKRSFRDTHDKLPQDDKELAKKDAVKRMKMLRQKLPQDDKEQA</sequence>
<dbReference type="Gene3D" id="1.10.443.10">
    <property type="entry name" value="Intergrase catalytic core"/>
    <property type="match status" value="1"/>
</dbReference>
<gene>
    <name evidence="3" type="ORF">MCOR_1844</name>
</gene>
<organism evidence="3 4">
    <name type="scientific">Mytilus coruscus</name>
    <name type="common">Sea mussel</name>
    <dbReference type="NCBI Taxonomy" id="42192"/>
    <lineage>
        <taxon>Eukaryota</taxon>
        <taxon>Metazoa</taxon>
        <taxon>Spiralia</taxon>
        <taxon>Lophotrochozoa</taxon>
        <taxon>Mollusca</taxon>
        <taxon>Bivalvia</taxon>
        <taxon>Autobranchia</taxon>
        <taxon>Pteriomorphia</taxon>
        <taxon>Mytilida</taxon>
        <taxon>Mytiloidea</taxon>
        <taxon>Mytilidae</taxon>
        <taxon>Mytilinae</taxon>
        <taxon>Mytilus</taxon>
    </lineage>
</organism>
<keyword evidence="4" id="KW-1185">Reference proteome</keyword>
<dbReference type="PANTHER" id="PTHR34605">
    <property type="entry name" value="PHAGE_INTEGRASE DOMAIN-CONTAINING PROTEIN"/>
    <property type="match status" value="1"/>
</dbReference>
<protein>
    <submittedName>
        <fullName evidence="3">Uncharacterized protein</fullName>
    </submittedName>
</protein>
<proteinExistence type="predicted"/>
<name>A0A6J7ZWY6_MYTCO</name>
<dbReference type="GO" id="GO:0006310">
    <property type="term" value="P:DNA recombination"/>
    <property type="evidence" value="ECO:0007669"/>
    <property type="project" value="UniProtKB-KW"/>
</dbReference>
<dbReference type="InterPro" id="IPR052925">
    <property type="entry name" value="Phage_Integrase-like_Recomb"/>
</dbReference>
<dbReference type="Proteomes" id="UP000507470">
    <property type="component" value="Unassembled WGS sequence"/>
</dbReference>
<dbReference type="Gene3D" id="3.90.70.80">
    <property type="match status" value="1"/>
</dbReference>
<dbReference type="EMBL" id="CACVKT020000392">
    <property type="protein sequence ID" value="CAC5358710.1"/>
    <property type="molecule type" value="Genomic_DNA"/>
</dbReference>
<reference evidence="3 4" key="1">
    <citation type="submission" date="2020-06" db="EMBL/GenBank/DDBJ databases">
        <authorList>
            <person name="Li R."/>
            <person name="Bekaert M."/>
        </authorList>
    </citation>
    <scope>NUCLEOTIDE SEQUENCE [LARGE SCALE GENOMIC DNA]</scope>
    <source>
        <strain evidence="4">wild</strain>
    </source>
</reference>
<accession>A0A6J7ZWY6</accession>
<dbReference type="OrthoDB" id="411544at2759"/>
<keyword evidence="1" id="KW-0233">DNA recombination</keyword>
<dbReference type="InterPro" id="IPR013762">
    <property type="entry name" value="Integrase-like_cat_sf"/>
</dbReference>
<evidence type="ECO:0000256" key="2">
    <source>
        <dbReference type="SAM" id="MobiDB-lite"/>
    </source>
</evidence>